<dbReference type="GO" id="GO:0046872">
    <property type="term" value="F:metal ion binding"/>
    <property type="evidence" value="ECO:0007669"/>
    <property type="project" value="UniProtKB-KW"/>
</dbReference>
<keyword evidence="12" id="KW-1185">Reference proteome</keyword>
<keyword evidence="8" id="KW-0862">Zinc</keyword>
<dbReference type="Pfam" id="PF16123">
    <property type="entry name" value="HAGH_C"/>
    <property type="match status" value="1"/>
</dbReference>
<accession>A0AAV8WAQ9</accession>
<dbReference type="CDD" id="cd07723">
    <property type="entry name" value="hydroxyacylglutathione_hydrolase_MBL-fold"/>
    <property type="match status" value="1"/>
</dbReference>
<evidence type="ECO:0000256" key="7">
    <source>
        <dbReference type="ARBA" id="ARBA00022801"/>
    </source>
</evidence>
<evidence type="ECO:0000313" key="11">
    <source>
        <dbReference type="EMBL" id="KAJ8923150.1"/>
    </source>
</evidence>
<feature type="domain" description="Metallo-beta-lactamase" evidence="10">
    <location>
        <begin position="57"/>
        <end position="201"/>
    </location>
</feature>
<comment type="cofactor">
    <cofactor evidence="2">
        <name>Zn(2+)</name>
        <dbReference type="ChEBI" id="CHEBI:29105"/>
    </cofactor>
</comment>
<dbReference type="HAMAP" id="MF_01374">
    <property type="entry name" value="Glyoxalase_2"/>
    <property type="match status" value="1"/>
</dbReference>
<evidence type="ECO:0000256" key="9">
    <source>
        <dbReference type="ARBA" id="ARBA00031044"/>
    </source>
</evidence>
<dbReference type="PIRSF" id="PIRSF005457">
    <property type="entry name" value="Glx"/>
    <property type="match status" value="1"/>
</dbReference>
<protein>
    <recommendedName>
        <fullName evidence="5">hydroxyacylglutathione hydrolase</fullName>
        <ecNumber evidence="5">3.1.2.6</ecNumber>
    </recommendedName>
    <alternativeName>
        <fullName evidence="9">Glyoxalase II</fullName>
    </alternativeName>
</protein>
<dbReference type="GO" id="GO:0019243">
    <property type="term" value="P:methylglyoxal catabolic process to D-lactate via S-lactoyl-glutathione"/>
    <property type="evidence" value="ECO:0007669"/>
    <property type="project" value="InterPro"/>
</dbReference>
<gene>
    <name evidence="11" type="ORF">NQ315_001704</name>
</gene>
<comment type="pathway">
    <text evidence="3">Secondary metabolite metabolism; methylglyoxal degradation; (R)-lactate from methylglyoxal: step 2/2.</text>
</comment>
<dbReference type="SUPFAM" id="SSF56281">
    <property type="entry name" value="Metallo-hydrolase/oxidoreductase"/>
    <property type="match status" value="1"/>
</dbReference>
<evidence type="ECO:0000256" key="8">
    <source>
        <dbReference type="ARBA" id="ARBA00022833"/>
    </source>
</evidence>
<comment type="caution">
    <text evidence="11">The sequence shown here is derived from an EMBL/GenBank/DDBJ whole genome shotgun (WGS) entry which is preliminary data.</text>
</comment>
<dbReference type="PANTHER" id="PTHR11935">
    <property type="entry name" value="BETA LACTAMASE DOMAIN"/>
    <property type="match status" value="1"/>
</dbReference>
<dbReference type="GO" id="GO:0031123">
    <property type="term" value="P:RNA 3'-end processing"/>
    <property type="evidence" value="ECO:0007669"/>
    <property type="project" value="UniProtKB-ARBA"/>
</dbReference>
<dbReference type="Pfam" id="PF00753">
    <property type="entry name" value="Lactamase_B"/>
    <property type="match status" value="2"/>
</dbReference>
<dbReference type="PANTHER" id="PTHR11935:SF94">
    <property type="entry name" value="TENZING NORGAY, ISOFORM C"/>
    <property type="match status" value="1"/>
</dbReference>
<keyword evidence="7" id="KW-0378">Hydrolase</keyword>
<dbReference type="SMART" id="SM00849">
    <property type="entry name" value="Lactamase_B"/>
    <property type="match status" value="1"/>
</dbReference>
<dbReference type="InterPro" id="IPR001279">
    <property type="entry name" value="Metallo-B-lactamas"/>
</dbReference>
<dbReference type="Proteomes" id="UP001159042">
    <property type="component" value="Unassembled WGS sequence"/>
</dbReference>
<dbReference type="AlphaFoldDB" id="A0AAV8WAQ9"/>
<dbReference type="FunFam" id="3.60.15.10:FF:000019">
    <property type="entry name" value="Hydroxyacylglutathione hydrolase, mitochondrial"/>
    <property type="match status" value="1"/>
</dbReference>
<evidence type="ECO:0000256" key="1">
    <source>
        <dbReference type="ARBA" id="ARBA00001623"/>
    </source>
</evidence>
<evidence type="ECO:0000256" key="6">
    <source>
        <dbReference type="ARBA" id="ARBA00022723"/>
    </source>
</evidence>
<keyword evidence="6" id="KW-0479">Metal-binding</keyword>
<dbReference type="GO" id="GO:0004416">
    <property type="term" value="F:hydroxyacylglutathione hydrolase activity"/>
    <property type="evidence" value="ECO:0007669"/>
    <property type="project" value="UniProtKB-EC"/>
</dbReference>
<dbReference type="Gene3D" id="3.60.15.10">
    <property type="entry name" value="Ribonuclease Z/Hydroxyacylglutathione hydrolase-like"/>
    <property type="match status" value="1"/>
</dbReference>
<comment type="similarity">
    <text evidence="4">Belongs to the metallo-beta-lactamase superfamily. Glyoxalase II family.</text>
</comment>
<evidence type="ECO:0000259" key="10">
    <source>
        <dbReference type="SMART" id="SM00849"/>
    </source>
</evidence>
<evidence type="ECO:0000256" key="5">
    <source>
        <dbReference type="ARBA" id="ARBA00011917"/>
    </source>
</evidence>
<evidence type="ECO:0000256" key="4">
    <source>
        <dbReference type="ARBA" id="ARBA00006759"/>
    </source>
</evidence>
<proteinExistence type="inferred from homology"/>
<evidence type="ECO:0000256" key="2">
    <source>
        <dbReference type="ARBA" id="ARBA00001947"/>
    </source>
</evidence>
<sequence length="285" mass="31929">MLSFISNYLPNTVFQSLTAAYFRVSALRQNGLRGSHSSQETIQLNKMKVTILPALSDNYMYLISDENTKQAAVVDPVEPETVLKAVRDEGVNLTKVLTTHHHWDHAGGNEELVKKISKRSSSDRFSIGDINVECLFTPCHTSGHICYYLTAPGQPPAVFTGDTLFIAGCGRFFEGTAEQMYSALVEKLGNLPDNTRVFCGHEYTLQNLKFARFVEKENPEILKKITWAQEMRKQGIPTVPSTIGDEKKVNPFMRVMMGTVQSHASCSDPISTMQSIRREKDNFKA</sequence>
<dbReference type="EMBL" id="JANEYG010000005">
    <property type="protein sequence ID" value="KAJ8923150.1"/>
    <property type="molecule type" value="Genomic_DNA"/>
</dbReference>
<dbReference type="EC" id="3.1.2.6" evidence="5"/>
<comment type="catalytic activity">
    <reaction evidence="1">
        <text>an S-(2-hydroxyacyl)glutathione + H2O = a 2-hydroxy carboxylate + glutathione + H(+)</text>
        <dbReference type="Rhea" id="RHEA:21864"/>
        <dbReference type="ChEBI" id="CHEBI:15377"/>
        <dbReference type="ChEBI" id="CHEBI:15378"/>
        <dbReference type="ChEBI" id="CHEBI:57925"/>
        <dbReference type="ChEBI" id="CHEBI:58896"/>
        <dbReference type="ChEBI" id="CHEBI:71261"/>
        <dbReference type="EC" id="3.1.2.6"/>
    </reaction>
</comment>
<dbReference type="InterPro" id="IPR032282">
    <property type="entry name" value="HAGH_C"/>
</dbReference>
<evidence type="ECO:0000313" key="12">
    <source>
        <dbReference type="Proteomes" id="UP001159042"/>
    </source>
</evidence>
<reference evidence="11 12" key="1">
    <citation type="journal article" date="2023" name="Insect Mol. Biol.">
        <title>Genome sequencing provides insights into the evolution of gene families encoding plant cell wall-degrading enzymes in longhorned beetles.</title>
        <authorList>
            <person name="Shin N.R."/>
            <person name="Okamura Y."/>
            <person name="Kirsch R."/>
            <person name="Pauchet Y."/>
        </authorList>
    </citation>
    <scope>NUCLEOTIDE SEQUENCE [LARGE SCALE GENOMIC DNA]</scope>
    <source>
        <strain evidence="11">EAD_L_NR</strain>
    </source>
</reference>
<dbReference type="InterPro" id="IPR036866">
    <property type="entry name" value="RibonucZ/Hydroxyglut_hydro"/>
</dbReference>
<name>A0AAV8WAQ9_9CUCU</name>
<organism evidence="11 12">
    <name type="scientific">Exocentrus adspersus</name>
    <dbReference type="NCBI Taxonomy" id="1586481"/>
    <lineage>
        <taxon>Eukaryota</taxon>
        <taxon>Metazoa</taxon>
        <taxon>Ecdysozoa</taxon>
        <taxon>Arthropoda</taxon>
        <taxon>Hexapoda</taxon>
        <taxon>Insecta</taxon>
        <taxon>Pterygota</taxon>
        <taxon>Neoptera</taxon>
        <taxon>Endopterygota</taxon>
        <taxon>Coleoptera</taxon>
        <taxon>Polyphaga</taxon>
        <taxon>Cucujiformia</taxon>
        <taxon>Chrysomeloidea</taxon>
        <taxon>Cerambycidae</taxon>
        <taxon>Lamiinae</taxon>
        <taxon>Acanthocinini</taxon>
        <taxon>Exocentrus</taxon>
    </lineage>
</organism>
<evidence type="ECO:0000256" key="3">
    <source>
        <dbReference type="ARBA" id="ARBA00004963"/>
    </source>
</evidence>
<dbReference type="InterPro" id="IPR035680">
    <property type="entry name" value="Clx_II_MBL"/>
</dbReference>
<dbReference type="InterPro" id="IPR017782">
    <property type="entry name" value="Hydroxyacylglutathione_Hdrlase"/>
</dbReference>
<dbReference type="NCBIfam" id="TIGR03413">
    <property type="entry name" value="GSH_gloB"/>
    <property type="match status" value="1"/>
</dbReference>